<dbReference type="InterPro" id="IPR003779">
    <property type="entry name" value="CMD-like"/>
</dbReference>
<evidence type="ECO:0000313" key="2">
    <source>
        <dbReference type="EMBL" id="MFC6315304.1"/>
    </source>
</evidence>
<comment type="caution">
    <text evidence="2">The sequence shown here is derived from an EMBL/GenBank/DDBJ whole genome shotgun (WGS) entry which is preliminary data.</text>
</comment>
<dbReference type="Proteomes" id="UP001596310">
    <property type="component" value="Unassembled WGS sequence"/>
</dbReference>
<dbReference type="InterPro" id="IPR029032">
    <property type="entry name" value="AhpD-like"/>
</dbReference>
<evidence type="ECO:0000313" key="3">
    <source>
        <dbReference type="Proteomes" id="UP001596310"/>
    </source>
</evidence>
<dbReference type="InterPro" id="IPR052512">
    <property type="entry name" value="4CMD/NDH-1_regulator"/>
</dbReference>
<dbReference type="SUPFAM" id="SSF69118">
    <property type="entry name" value="AhpD-like"/>
    <property type="match status" value="1"/>
</dbReference>
<organism evidence="2 3">
    <name type="scientific">Lapidilactobacillus achengensis</name>
    <dbReference type="NCBI Taxonomy" id="2486000"/>
    <lineage>
        <taxon>Bacteria</taxon>
        <taxon>Bacillati</taxon>
        <taxon>Bacillota</taxon>
        <taxon>Bacilli</taxon>
        <taxon>Lactobacillales</taxon>
        <taxon>Lactobacillaceae</taxon>
        <taxon>Lapidilactobacillus</taxon>
    </lineage>
</organism>
<feature type="domain" description="Carboxymuconolactone decarboxylase-like" evidence="1">
    <location>
        <begin position="37"/>
        <end position="96"/>
    </location>
</feature>
<keyword evidence="3" id="KW-1185">Reference proteome</keyword>
<gene>
    <name evidence="2" type="ORF">ACFQHW_06955</name>
</gene>
<dbReference type="PANTHER" id="PTHR33570">
    <property type="entry name" value="4-CARBOXYMUCONOLACTONE DECARBOXYLASE FAMILY PROTEIN"/>
    <property type="match status" value="1"/>
</dbReference>
<reference evidence="3" key="1">
    <citation type="journal article" date="2019" name="Int. J. Syst. Evol. Microbiol.">
        <title>The Global Catalogue of Microorganisms (GCM) 10K type strain sequencing project: providing services to taxonomists for standard genome sequencing and annotation.</title>
        <authorList>
            <consortium name="The Broad Institute Genomics Platform"/>
            <consortium name="The Broad Institute Genome Sequencing Center for Infectious Disease"/>
            <person name="Wu L."/>
            <person name="Ma J."/>
        </authorList>
    </citation>
    <scope>NUCLEOTIDE SEQUENCE [LARGE SCALE GENOMIC DNA]</scope>
    <source>
        <strain evidence="3">CCM 8897</strain>
    </source>
</reference>
<sequence length="252" mass="27589">MQNELVQQISVIDRDLAQLVTPWLDDQVKSGTAHLAADRVLIPLVAFTVQGQTDLVAAQTWLARQAQISPEKIVELIYQLAPVVGLPKVLATLNVIHQVFRANQVTVKPGATVQPDDYGAQVQSELYGNEIKNLLAELPEGAGDYISNALTQHFFNDFYCRGFLTVAEREKFELLALITLNVDFQVRAHARGSLKAGNSEAELVWSVIQLLPYIGFPLVINSVRQIHQAAVTLQTEAAAETNPTASGAADEH</sequence>
<protein>
    <submittedName>
        <fullName evidence="2">Carboxymuconolactone decarboxylase family protein</fullName>
    </submittedName>
</protein>
<accession>A0ABW1UMX3</accession>
<name>A0ABW1UMX3_9LACO</name>
<dbReference type="EMBL" id="JBHSSM010000016">
    <property type="protein sequence ID" value="MFC6315304.1"/>
    <property type="molecule type" value="Genomic_DNA"/>
</dbReference>
<dbReference type="Pfam" id="PF02627">
    <property type="entry name" value="CMD"/>
    <property type="match status" value="2"/>
</dbReference>
<dbReference type="PANTHER" id="PTHR33570:SF2">
    <property type="entry name" value="CARBOXYMUCONOLACTONE DECARBOXYLASE-LIKE DOMAIN-CONTAINING PROTEIN"/>
    <property type="match status" value="1"/>
</dbReference>
<dbReference type="RefSeq" id="WP_164511095.1">
    <property type="nucleotide sequence ID" value="NZ_JBHSSM010000016.1"/>
</dbReference>
<proteinExistence type="predicted"/>
<feature type="domain" description="Carboxymuconolactone decarboxylase-like" evidence="1">
    <location>
        <begin position="148"/>
        <end position="224"/>
    </location>
</feature>
<dbReference type="Gene3D" id="1.20.1290.10">
    <property type="entry name" value="AhpD-like"/>
    <property type="match status" value="1"/>
</dbReference>
<evidence type="ECO:0000259" key="1">
    <source>
        <dbReference type="Pfam" id="PF02627"/>
    </source>
</evidence>